<dbReference type="AlphaFoldDB" id="A0A8S1ENB4"/>
<reference evidence="1 2" key="1">
    <citation type="submission" date="2020-04" db="EMBL/GenBank/DDBJ databases">
        <authorList>
            <person name="Laetsch R D."/>
            <person name="Stevens L."/>
            <person name="Kumar S."/>
            <person name="Blaxter L. M."/>
        </authorList>
    </citation>
    <scope>NUCLEOTIDE SEQUENCE [LARGE SCALE GENOMIC DNA]</scope>
</reference>
<accession>A0A8S1ENB4</accession>
<evidence type="ECO:0000313" key="1">
    <source>
        <dbReference type="EMBL" id="CAB3403647.1"/>
    </source>
</evidence>
<evidence type="ECO:0000313" key="2">
    <source>
        <dbReference type="Proteomes" id="UP000494206"/>
    </source>
</evidence>
<proteinExistence type="predicted"/>
<dbReference type="EMBL" id="CADEPM010000003">
    <property type="protein sequence ID" value="CAB3403647.1"/>
    <property type="molecule type" value="Genomic_DNA"/>
</dbReference>
<dbReference type="Proteomes" id="UP000494206">
    <property type="component" value="Unassembled WGS sequence"/>
</dbReference>
<name>A0A8S1ENB4_9PELO</name>
<sequence length="152" mass="17892">MPLPICKHPNEGEEEMKKSWVRHEQLCAQLEACHLDLKQNEAQMHILTATGAELKEKHKRIRGLLDTAKTNDDTDELQTLSTEIESIEKQTRIWLNELHDVHDKRVEIDCQMIRLGAEVKKNETYVQLACIDIERMDLRHQIRWKNFLKNGK</sequence>
<organism evidence="1 2">
    <name type="scientific">Caenorhabditis bovis</name>
    <dbReference type="NCBI Taxonomy" id="2654633"/>
    <lineage>
        <taxon>Eukaryota</taxon>
        <taxon>Metazoa</taxon>
        <taxon>Ecdysozoa</taxon>
        <taxon>Nematoda</taxon>
        <taxon>Chromadorea</taxon>
        <taxon>Rhabditida</taxon>
        <taxon>Rhabditina</taxon>
        <taxon>Rhabditomorpha</taxon>
        <taxon>Rhabditoidea</taxon>
        <taxon>Rhabditidae</taxon>
        <taxon>Peloderinae</taxon>
        <taxon>Caenorhabditis</taxon>
    </lineage>
</organism>
<protein>
    <submittedName>
        <fullName evidence="1">Uncharacterized protein</fullName>
    </submittedName>
</protein>
<gene>
    <name evidence="1" type="ORF">CBOVIS_LOCUS6088</name>
</gene>
<dbReference type="OrthoDB" id="5782208at2759"/>
<comment type="caution">
    <text evidence="1">The sequence shown here is derived from an EMBL/GenBank/DDBJ whole genome shotgun (WGS) entry which is preliminary data.</text>
</comment>
<keyword evidence="2" id="KW-1185">Reference proteome</keyword>